<organism evidence="1 2">
    <name type="scientific">Romanomermis culicivorax</name>
    <name type="common">Nematode worm</name>
    <dbReference type="NCBI Taxonomy" id="13658"/>
    <lineage>
        <taxon>Eukaryota</taxon>
        <taxon>Metazoa</taxon>
        <taxon>Ecdysozoa</taxon>
        <taxon>Nematoda</taxon>
        <taxon>Enoplea</taxon>
        <taxon>Dorylaimia</taxon>
        <taxon>Mermithida</taxon>
        <taxon>Mermithoidea</taxon>
        <taxon>Mermithidae</taxon>
        <taxon>Romanomermis</taxon>
    </lineage>
</organism>
<name>A0A915JX92_ROMCU</name>
<evidence type="ECO:0000313" key="1">
    <source>
        <dbReference type="Proteomes" id="UP000887565"/>
    </source>
</evidence>
<protein>
    <submittedName>
        <fullName evidence="2">Uncharacterized protein</fullName>
    </submittedName>
</protein>
<accession>A0A915JX92</accession>
<dbReference type="AlphaFoldDB" id="A0A915JX92"/>
<evidence type="ECO:0000313" key="2">
    <source>
        <dbReference type="WBParaSite" id="nRc.2.0.1.t30941-RA"/>
    </source>
</evidence>
<sequence length="67" mass="8019">MEAIFEKLIEEKLEAVLNAQSKQYRKLTIYFYNNENGKRVKAAVPQKVKLIKDIEAFRSEHKFVRYI</sequence>
<proteinExistence type="predicted"/>
<dbReference type="WBParaSite" id="nRc.2.0.1.t30941-RA">
    <property type="protein sequence ID" value="nRc.2.0.1.t30941-RA"/>
    <property type="gene ID" value="nRc.2.0.1.g30941"/>
</dbReference>
<keyword evidence="1" id="KW-1185">Reference proteome</keyword>
<dbReference type="Proteomes" id="UP000887565">
    <property type="component" value="Unplaced"/>
</dbReference>
<reference evidence="2" key="1">
    <citation type="submission" date="2022-11" db="UniProtKB">
        <authorList>
            <consortium name="WormBaseParasite"/>
        </authorList>
    </citation>
    <scope>IDENTIFICATION</scope>
</reference>